<evidence type="ECO:0000256" key="1">
    <source>
        <dbReference type="SAM" id="SignalP"/>
    </source>
</evidence>
<keyword evidence="1" id="KW-0732">Signal</keyword>
<evidence type="ECO:0000313" key="3">
    <source>
        <dbReference type="Proteomes" id="UP000316778"/>
    </source>
</evidence>
<feature type="chain" id="PRO_5022194025" description="Lipoprotein" evidence="1">
    <location>
        <begin position="25"/>
        <end position="159"/>
    </location>
</feature>
<dbReference type="RefSeq" id="WP_145718890.1">
    <property type="nucleotide sequence ID" value="NZ_BAAAFY010000006.1"/>
</dbReference>
<evidence type="ECO:0008006" key="4">
    <source>
        <dbReference type="Google" id="ProtNLM"/>
    </source>
</evidence>
<dbReference type="AlphaFoldDB" id="A0A562SMX8"/>
<gene>
    <name evidence="2" type="ORF">LX66_5218</name>
</gene>
<protein>
    <recommendedName>
        <fullName evidence="4">Lipoprotein</fullName>
    </recommendedName>
</protein>
<dbReference type="EMBL" id="VLLG01000006">
    <property type="protein sequence ID" value="TWI82641.1"/>
    <property type="molecule type" value="Genomic_DNA"/>
</dbReference>
<keyword evidence="3" id="KW-1185">Reference proteome</keyword>
<feature type="signal peptide" evidence="1">
    <location>
        <begin position="1"/>
        <end position="24"/>
    </location>
</feature>
<comment type="caution">
    <text evidence="2">The sequence shown here is derived from an EMBL/GenBank/DDBJ whole genome shotgun (WGS) entry which is preliminary data.</text>
</comment>
<dbReference type="PROSITE" id="PS51257">
    <property type="entry name" value="PROKAR_LIPOPROTEIN"/>
    <property type="match status" value="1"/>
</dbReference>
<name>A0A562SMX8_CHIJA</name>
<accession>A0A562SMX8</accession>
<organism evidence="2 3">
    <name type="scientific">Chitinophaga japonensis</name>
    <name type="common">Flexibacter japonensis</name>
    <dbReference type="NCBI Taxonomy" id="104662"/>
    <lineage>
        <taxon>Bacteria</taxon>
        <taxon>Pseudomonadati</taxon>
        <taxon>Bacteroidota</taxon>
        <taxon>Chitinophagia</taxon>
        <taxon>Chitinophagales</taxon>
        <taxon>Chitinophagaceae</taxon>
        <taxon>Chitinophaga</taxon>
    </lineage>
</organism>
<reference evidence="2 3" key="1">
    <citation type="journal article" date="2013" name="Stand. Genomic Sci.">
        <title>Genomic Encyclopedia of Type Strains, Phase I: The one thousand microbial genomes (KMG-I) project.</title>
        <authorList>
            <person name="Kyrpides N.C."/>
            <person name="Woyke T."/>
            <person name="Eisen J.A."/>
            <person name="Garrity G."/>
            <person name="Lilburn T.G."/>
            <person name="Beck B.J."/>
            <person name="Whitman W.B."/>
            <person name="Hugenholtz P."/>
            <person name="Klenk H.P."/>
        </authorList>
    </citation>
    <scope>NUCLEOTIDE SEQUENCE [LARGE SCALE GENOMIC DNA]</scope>
    <source>
        <strain evidence="2 3">DSM 13484</strain>
    </source>
</reference>
<sequence length="159" mass="15979">MNSAKPQILLALLCLLLFSCREYSLEVPFPGTSDTTGNGTDTTGGGGVNLDSPAVFTLVSGTNGSCANVLVLGAYVSGVPLTISHTITLEVMVATPGQWDVTSATVNGMFFSNAGVFTGTGLQTITLLGAGIPGEFGTNVVPVAVGGSNCAFAVTVSEN</sequence>
<dbReference type="OrthoDB" id="661657at2"/>
<evidence type="ECO:0000313" key="2">
    <source>
        <dbReference type="EMBL" id="TWI82641.1"/>
    </source>
</evidence>
<proteinExistence type="predicted"/>
<dbReference type="Proteomes" id="UP000316778">
    <property type="component" value="Unassembled WGS sequence"/>
</dbReference>